<evidence type="ECO:0000256" key="1">
    <source>
        <dbReference type="ARBA" id="ARBA00004141"/>
    </source>
</evidence>
<comment type="subcellular location">
    <subcellularLocation>
        <location evidence="1">Membrane</location>
        <topology evidence="1">Multi-pass membrane protein</topology>
    </subcellularLocation>
</comment>
<feature type="domain" description="Amino acid permease/ SLC12A" evidence="6">
    <location>
        <begin position="68"/>
        <end position="176"/>
    </location>
</feature>
<evidence type="ECO:0000313" key="8">
    <source>
        <dbReference type="Proteomes" id="UP000054495"/>
    </source>
</evidence>
<evidence type="ECO:0000259" key="6">
    <source>
        <dbReference type="Pfam" id="PF00324"/>
    </source>
</evidence>
<evidence type="ECO:0000256" key="2">
    <source>
        <dbReference type="ARBA" id="ARBA00022692"/>
    </source>
</evidence>
<sequence>MRKNTAVDTPPDIEFYRSSVDRVDKEKRRPTIQELAANRLRSIDLGMESVLHRVTKKESEVKFGWIEGVFVRCLQNIIGVILYIRLSWVVGQAGIVLGLVIILLASFVTTLTALSTSTICTNGEMKGGGLYYLISRTLGAEFGGSIGLIFCLANCVGGALYIVGFAETINHLLNDSGIQIIDGGVWDIVMVTSVWPPVISIGIIAATLCSALASLVSAPKIFQGASRKGGSADIVYLLSPPFPSRLERFI</sequence>
<dbReference type="GO" id="GO:0008511">
    <property type="term" value="F:sodium:potassium:chloride symporter activity"/>
    <property type="evidence" value="ECO:0007669"/>
    <property type="project" value="TreeGrafter"/>
</dbReference>
<keyword evidence="8" id="KW-1185">Reference proteome</keyword>
<accession>A0A0D6M130</accession>
<dbReference type="Pfam" id="PF00324">
    <property type="entry name" value="AA_permease"/>
    <property type="match status" value="1"/>
</dbReference>
<dbReference type="Proteomes" id="UP000054495">
    <property type="component" value="Unassembled WGS sequence"/>
</dbReference>
<dbReference type="GO" id="GO:0055064">
    <property type="term" value="P:chloride ion homeostasis"/>
    <property type="evidence" value="ECO:0007669"/>
    <property type="project" value="TreeGrafter"/>
</dbReference>
<dbReference type="EMBL" id="KE124843">
    <property type="protein sequence ID" value="EPB77183.1"/>
    <property type="molecule type" value="Genomic_DNA"/>
</dbReference>
<dbReference type="InterPro" id="IPR004842">
    <property type="entry name" value="SLC12A_fam"/>
</dbReference>
<evidence type="ECO:0000256" key="3">
    <source>
        <dbReference type="ARBA" id="ARBA00022989"/>
    </source>
</evidence>
<feature type="transmembrane region" description="Helical" evidence="5">
    <location>
        <begin position="96"/>
        <end position="121"/>
    </location>
</feature>
<protein>
    <recommendedName>
        <fullName evidence="6">Amino acid permease/ SLC12A domain-containing protein</fullName>
    </recommendedName>
</protein>
<dbReference type="GO" id="GO:1990573">
    <property type="term" value="P:potassium ion import across plasma membrane"/>
    <property type="evidence" value="ECO:0007669"/>
    <property type="project" value="TreeGrafter"/>
</dbReference>
<dbReference type="GO" id="GO:0055078">
    <property type="term" value="P:sodium ion homeostasis"/>
    <property type="evidence" value="ECO:0007669"/>
    <property type="project" value="TreeGrafter"/>
</dbReference>
<dbReference type="GO" id="GO:0016020">
    <property type="term" value="C:membrane"/>
    <property type="evidence" value="ECO:0007669"/>
    <property type="project" value="UniProtKB-SubCell"/>
</dbReference>
<dbReference type="PANTHER" id="PTHR11827:SF103">
    <property type="entry name" value="SODIUM CHLORIDE COTRANSPORTER 69, ISOFORM E"/>
    <property type="match status" value="1"/>
</dbReference>
<keyword evidence="4 5" id="KW-0472">Membrane</keyword>
<dbReference type="GO" id="GO:0006884">
    <property type="term" value="P:cell volume homeostasis"/>
    <property type="evidence" value="ECO:0007669"/>
    <property type="project" value="TreeGrafter"/>
</dbReference>
<evidence type="ECO:0000256" key="4">
    <source>
        <dbReference type="ARBA" id="ARBA00023136"/>
    </source>
</evidence>
<evidence type="ECO:0000313" key="7">
    <source>
        <dbReference type="EMBL" id="EPB77183.1"/>
    </source>
</evidence>
<feature type="transmembrane region" description="Helical" evidence="5">
    <location>
        <begin position="142"/>
        <end position="163"/>
    </location>
</feature>
<feature type="transmembrane region" description="Helical" evidence="5">
    <location>
        <begin position="194"/>
        <end position="218"/>
    </location>
</feature>
<reference evidence="7 8" key="1">
    <citation type="submission" date="2013-05" db="EMBL/GenBank/DDBJ databases">
        <title>Draft genome of the parasitic nematode Anyclostoma ceylanicum.</title>
        <authorList>
            <person name="Mitreva M."/>
        </authorList>
    </citation>
    <scope>NUCLEOTIDE SEQUENCE [LARGE SCALE GENOMIC DNA]</scope>
</reference>
<evidence type="ECO:0000256" key="5">
    <source>
        <dbReference type="SAM" id="Phobius"/>
    </source>
</evidence>
<feature type="transmembrane region" description="Helical" evidence="5">
    <location>
        <begin position="63"/>
        <end position="84"/>
    </location>
</feature>
<dbReference type="AlphaFoldDB" id="A0A0D6M130"/>
<dbReference type="GO" id="GO:0055075">
    <property type="term" value="P:potassium ion homeostasis"/>
    <property type="evidence" value="ECO:0007669"/>
    <property type="project" value="TreeGrafter"/>
</dbReference>
<dbReference type="InterPro" id="IPR004841">
    <property type="entry name" value="AA-permease/SLC12A_dom"/>
</dbReference>
<organism evidence="7 8">
    <name type="scientific">Ancylostoma ceylanicum</name>
    <dbReference type="NCBI Taxonomy" id="53326"/>
    <lineage>
        <taxon>Eukaryota</taxon>
        <taxon>Metazoa</taxon>
        <taxon>Ecdysozoa</taxon>
        <taxon>Nematoda</taxon>
        <taxon>Chromadorea</taxon>
        <taxon>Rhabditida</taxon>
        <taxon>Rhabditina</taxon>
        <taxon>Rhabditomorpha</taxon>
        <taxon>Strongyloidea</taxon>
        <taxon>Ancylostomatidae</taxon>
        <taxon>Ancylostomatinae</taxon>
        <taxon>Ancylostoma</taxon>
    </lineage>
</organism>
<keyword evidence="3 5" id="KW-1133">Transmembrane helix</keyword>
<name>A0A0D6M130_9BILA</name>
<dbReference type="PANTHER" id="PTHR11827">
    <property type="entry name" value="SOLUTE CARRIER FAMILY 12, CATION COTRANSPORTERS"/>
    <property type="match status" value="1"/>
</dbReference>
<dbReference type="Gene3D" id="1.20.1740.10">
    <property type="entry name" value="Amino acid/polyamine transporter I"/>
    <property type="match status" value="1"/>
</dbReference>
<gene>
    <name evidence="7" type="ORF">ANCCEY_03709</name>
</gene>
<keyword evidence="2 5" id="KW-0812">Transmembrane</keyword>
<proteinExistence type="predicted"/>